<reference evidence="9" key="1">
    <citation type="submission" date="2018-11" db="EMBL/GenBank/DDBJ databases">
        <authorList>
            <consortium name="Genoscope - CEA"/>
            <person name="William W."/>
        </authorList>
    </citation>
    <scope>NUCLEOTIDE SEQUENCE</scope>
</reference>
<evidence type="ECO:0000259" key="8">
    <source>
        <dbReference type="SMART" id="SM00829"/>
    </source>
</evidence>
<dbReference type="AlphaFoldDB" id="A0A3P5ZFG7"/>
<feature type="domain" description="Enoyl reductase (ER)" evidence="8">
    <location>
        <begin position="40"/>
        <end position="335"/>
    </location>
</feature>
<evidence type="ECO:0000256" key="5">
    <source>
        <dbReference type="ARBA" id="ARBA00023002"/>
    </source>
</evidence>
<dbReference type="EMBL" id="LR031572">
    <property type="protein sequence ID" value="VDC78917.1"/>
    <property type="molecule type" value="Genomic_DNA"/>
</dbReference>
<dbReference type="GO" id="GO:0032440">
    <property type="term" value="F:2-alkenal reductase [NAD(P)H] activity"/>
    <property type="evidence" value="ECO:0007669"/>
    <property type="project" value="UniProtKB-EC"/>
</dbReference>
<comment type="similarity">
    <text evidence="1">Belongs to the NADP-dependent oxidoreductase L4BD family.</text>
</comment>
<keyword evidence="5" id="KW-0560">Oxidoreductase</keyword>
<evidence type="ECO:0000256" key="6">
    <source>
        <dbReference type="ARBA" id="ARBA00051123"/>
    </source>
</evidence>
<organism evidence="9">
    <name type="scientific">Brassica campestris</name>
    <name type="common">Field mustard</name>
    <dbReference type="NCBI Taxonomy" id="3711"/>
    <lineage>
        <taxon>Eukaryota</taxon>
        <taxon>Viridiplantae</taxon>
        <taxon>Streptophyta</taxon>
        <taxon>Embryophyta</taxon>
        <taxon>Tracheophyta</taxon>
        <taxon>Spermatophyta</taxon>
        <taxon>Magnoliopsida</taxon>
        <taxon>eudicotyledons</taxon>
        <taxon>Gunneridae</taxon>
        <taxon>Pentapetalae</taxon>
        <taxon>rosids</taxon>
        <taxon>malvids</taxon>
        <taxon>Brassicales</taxon>
        <taxon>Brassicaceae</taxon>
        <taxon>Brassiceae</taxon>
        <taxon>Brassica</taxon>
    </lineage>
</organism>
<dbReference type="SMART" id="SM00829">
    <property type="entry name" value="PKS_ER"/>
    <property type="match status" value="1"/>
</dbReference>
<dbReference type="Pfam" id="PF16884">
    <property type="entry name" value="ADH_N_2"/>
    <property type="match status" value="1"/>
</dbReference>
<dbReference type="FunFam" id="3.40.50.720:FF:000121">
    <property type="entry name" value="Prostaglandin reductase 2"/>
    <property type="match status" value="1"/>
</dbReference>
<evidence type="ECO:0000256" key="4">
    <source>
        <dbReference type="ARBA" id="ARBA00022857"/>
    </source>
</evidence>
<accession>A0A3P5ZFG7</accession>
<gene>
    <name evidence="9" type="ORF">BRAA03T10135Z</name>
</gene>
<keyword evidence="4" id="KW-0521">NADP</keyword>
<dbReference type="InterPro" id="IPR041694">
    <property type="entry name" value="ADH_N_2"/>
</dbReference>
<dbReference type="GO" id="GO:0006979">
    <property type="term" value="P:response to oxidative stress"/>
    <property type="evidence" value="ECO:0007669"/>
    <property type="project" value="UniProtKB-ARBA"/>
</dbReference>
<proteinExistence type="inferred from homology"/>
<evidence type="ECO:0000256" key="2">
    <source>
        <dbReference type="ARBA" id="ARBA00011738"/>
    </source>
</evidence>
<evidence type="ECO:0000256" key="1">
    <source>
        <dbReference type="ARBA" id="ARBA00010460"/>
    </source>
</evidence>
<evidence type="ECO:0000256" key="3">
    <source>
        <dbReference type="ARBA" id="ARBA00012410"/>
    </source>
</evidence>
<comment type="catalytic activity">
    <reaction evidence="7">
        <text>an n-alkanal + NADP(+) = an alk-2-enal + NADPH + H(+)</text>
        <dbReference type="Rhea" id="RHEA:13737"/>
        <dbReference type="ChEBI" id="CHEBI:12834"/>
        <dbReference type="ChEBI" id="CHEBI:13757"/>
        <dbReference type="ChEBI" id="CHEBI:15378"/>
        <dbReference type="ChEBI" id="CHEBI:57783"/>
        <dbReference type="ChEBI" id="CHEBI:58349"/>
        <dbReference type="EC" id="1.3.1.74"/>
    </reaction>
</comment>
<comment type="catalytic activity">
    <reaction evidence="6">
        <text>an n-alkanal + NAD(+) = an alk-2-enal + NADH + H(+)</text>
        <dbReference type="Rhea" id="RHEA:13733"/>
        <dbReference type="ChEBI" id="CHEBI:12834"/>
        <dbReference type="ChEBI" id="CHEBI:13757"/>
        <dbReference type="ChEBI" id="CHEBI:15378"/>
        <dbReference type="ChEBI" id="CHEBI:57540"/>
        <dbReference type="ChEBI" id="CHEBI:57945"/>
        <dbReference type="EC" id="1.3.1.74"/>
    </reaction>
</comment>
<sequence length="433" mass="48716">MATNKQVILRDYVSGFPKESDFEITTTTVELRLPEGSNSVLVKNLYLSCDPYMRSRMGKPSAFALAQAFTPGKPILGFGVSRVIESGHPGYKQGDLLWGIVGWEEYSVVTPEMHFKIHDTDVPLSYYTGLLGMPGMTAYAGFHEVCSPKKGETVYVSAASGAVGQLVGQFAKMMGCYVVGSAGSKEKVDLLKNKFGFDDAFNYKEEQDLSAALKRCFPKGIDIYFENVGGKMLDAVLLNMNMHGRIAVCGMISQYNLEDQEGVHNLTSIIYKRIRIQGFVVFDYFEKYSNFMEFVIPCIKEEKIAYVEDVAEGLEKGPEALVGLFYGKNVGKQVVVVAQQVWIRCCPAFNYKKENLPILKAVYNLSLITYKRIRLQGFNAIDYFHEYSEFLEYVIPYIREVKMLLKRALAALDGLFRSKYVGKQLVIVSRDLE</sequence>
<dbReference type="FunFam" id="3.90.180.10:FF:000049">
    <property type="entry name" value="NADPH-dependent oxidoreductase 2-alkenal reductase"/>
    <property type="match status" value="1"/>
</dbReference>
<dbReference type="EC" id="1.3.1.74" evidence="3"/>
<dbReference type="SUPFAM" id="SSF50129">
    <property type="entry name" value="GroES-like"/>
    <property type="match status" value="1"/>
</dbReference>
<comment type="subunit">
    <text evidence="2">Homodimer.</text>
</comment>
<dbReference type="Gene3D" id="3.90.180.10">
    <property type="entry name" value="Medium-chain alcohol dehydrogenases, catalytic domain"/>
    <property type="match status" value="1"/>
</dbReference>
<evidence type="ECO:0000256" key="7">
    <source>
        <dbReference type="ARBA" id="ARBA00051907"/>
    </source>
</evidence>
<dbReference type="PANTHER" id="PTHR43205:SF30">
    <property type="entry name" value="NADP-DEPENDENT ALKENAL DOUBLE BOND REDUCTASE P2-RELATED"/>
    <property type="match status" value="1"/>
</dbReference>
<name>A0A3P5ZFG7_BRACM</name>
<dbReference type="Pfam" id="PF00107">
    <property type="entry name" value="ADH_zinc_N"/>
    <property type="match status" value="1"/>
</dbReference>
<dbReference type="PANTHER" id="PTHR43205">
    <property type="entry name" value="PROSTAGLANDIN REDUCTASE"/>
    <property type="match status" value="1"/>
</dbReference>
<protein>
    <recommendedName>
        <fullName evidence="3">2-alkenal reductase [NAD(P)(+)]</fullName>
        <ecNumber evidence="3">1.3.1.74</ecNumber>
    </recommendedName>
</protein>
<dbReference type="SUPFAM" id="SSF51735">
    <property type="entry name" value="NAD(P)-binding Rossmann-fold domains"/>
    <property type="match status" value="1"/>
</dbReference>
<dbReference type="InterPro" id="IPR045010">
    <property type="entry name" value="MDR_fam"/>
</dbReference>
<dbReference type="InterPro" id="IPR013149">
    <property type="entry name" value="ADH-like_C"/>
</dbReference>
<dbReference type="InterPro" id="IPR011032">
    <property type="entry name" value="GroES-like_sf"/>
</dbReference>
<dbReference type="InterPro" id="IPR020843">
    <property type="entry name" value="ER"/>
</dbReference>
<dbReference type="CDD" id="cd08295">
    <property type="entry name" value="double_bond_reductase_like"/>
    <property type="match status" value="1"/>
</dbReference>
<dbReference type="Gene3D" id="3.40.50.720">
    <property type="entry name" value="NAD(P)-binding Rossmann-like Domain"/>
    <property type="match status" value="2"/>
</dbReference>
<dbReference type="InterPro" id="IPR036291">
    <property type="entry name" value="NAD(P)-bd_dom_sf"/>
</dbReference>
<evidence type="ECO:0000313" key="9">
    <source>
        <dbReference type="EMBL" id="VDC78917.1"/>
    </source>
</evidence>